<evidence type="ECO:0000313" key="2">
    <source>
        <dbReference type="EMBL" id="KKK82353.1"/>
    </source>
</evidence>
<accession>A0A0F8YLW3</accession>
<organism evidence="2">
    <name type="scientific">marine sediment metagenome</name>
    <dbReference type="NCBI Taxonomy" id="412755"/>
    <lineage>
        <taxon>unclassified sequences</taxon>
        <taxon>metagenomes</taxon>
        <taxon>ecological metagenomes</taxon>
    </lineage>
</organism>
<sequence>PVPREAPGGQEDEGEDGQQRFPSAGHGGAFPTPIILSLPHGRKAGGTATVGPVRHYPTCACLIDLLRSKTPLLRHQPSPTRNASSGPICDRPRLLVLRGEPTPPKQPRLRRLEALLRRVVPAGRSPAEKWVTSKGPKARQSMAGGVSHREKAPQRARALTGRQSHPRSLCPDYRPFRAPRRLGHSTGGSHRRLMTLTPSGPSRQLPSLPLRHTSGIFSPAERPE</sequence>
<feature type="compositionally biased region" description="Polar residues" evidence="1">
    <location>
        <begin position="196"/>
        <end position="205"/>
    </location>
</feature>
<dbReference type="AlphaFoldDB" id="A0A0F8YLW3"/>
<protein>
    <submittedName>
        <fullName evidence="2">Uncharacterized protein</fullName>
    </submittedName>
</protein>
<reference evidence="2" key="1">
    <citation type="journal article" date="2015" name="Nature">
        <title>Complex archaea that bridge the gap between prokaryotes and eukaryotes.</title>
        <authorList>
            <person name="Spang A."/>
            <person name="Saw J.H."/>
            <person name="Jorgensen S.L."/>
            <person name="Zaremba-Niedzwiedzka K."/>
            <person name="Martijn J."/>
            <person name="Lind A.E."/>
            <person name="van Eijk R."/>
            <person name="Schleper C."/>
            <person name="Guy L."/>
            <person name="Ettema T.J."/>
        </authorList>
    </citation>
    <scope>NUCLEOTIDE SEQUENCE</scope>
</reference>
<evidence type="ECO:0000256" key="1">
    <source>
        <dbReference type="SAM" id="MobiDB-lite"/>
    </source>
</evidence>
<gene>
    <name evidence="2" type="ORF">LCGC14_2804220</name>
</gene>
<comment type="caution">
    <text evidence="2">The sequence shown here is derived from an EMBL/GenBank/DDBJ whole genome shotgun (WGS) entry which is preliminary data.</text>
</comment>
<feature type="compositionally biased region" description="Basic residues" evidence="1">
    <location>
        <begin position="177"/>
        <end position="193"/>
    </location>
</feature>
<name>A0A0F8YLW3_9ZZZZ</name>
<feature type="non-terminal residue" evidence="2">
    <location>
        <position position="1"/>
    </location>
</feature>
<proteinExistence type="predicted"/>
<dbReference type="EMBL" id="LAZR01052712">
    <property type="protein sequence ID" value="KKK82353.1"/>
    <property type="molecule type" value="Genomic_DNA"/>
</dbReference>
<feature type="region of interest" description="Disordered" evidence="1">
    <location>
        <begin position="126"/>
        <end position="224"/>
    </location>
</feature>
<feature type="region of interest" description="Disordered" evidence="1">
    <location>
        <begin position="1"/>
        <end position="33"/>
    </location>
</feature>